<gene>
    <name evidence="4" type="ORF">UCDDA912_g01103</name>
</gene>
<dbReference type="STRING" id="1214573.A0A0G2FXG4"/>
<dbReference type="InterPro" id="IPR011701">
    <property type="entry name" value="MFS"/>
</dbReference>
<feature type="compositionally biased region" description="Acidic residues" evidence="2">
    <location>
        <begin position="143"/>
        <end position="157"/>
    </location>
</feature>
<feature type="transmembrane region" description="Helical" evidence="3">
    <location>
        <begin position="374"/>
        <end position="398"/>
    </location>
</feature>
<evidence type="ECO:0000256" key="2">
    <source>
        <dbReference type="SAM" id="MobiDB-lite"/>
    </source>
</evidence>
<protein>
    <submittedName>
        <fullName evidence="4">Putative major facilitator superfamily transporter</fullName>
    </submittedName>
</protein>
<dbReference type="PANTHER" id="PTHR23524:SF1">
    <property type="entry name" value="MRH DOMAIN-CONTAINING PROTEIN-RELATED"/>
    <property type="match status" value="1"/>
</dbReference>
<organism evidence="4 5">
    <name type="scientific">Diaporthe ampelina</name>
    <dbReference type="NCBI Taxonomy" id="1214573"/>
    <lineage>
        <taxon>Eukaryota</taxon>
        <taxon>Fungi</taxon>
        <taxon>Dikarya</taxon>
        <taxon>Ascomycota</taxon>
        <taxon>Pezizomycotina</taxon>
        <taxon>Sordariomycetes</taxon>
        <taxon>Sordariomycetidae</taxon>
        <taxon>Diaporthales</taxon>
        <taxon>Diaporthaceae</taxon>
        <taxon>Diaporthe</taxon>
    </lineage>
</organism>
<comment type="subcellular location">
    <subcellularLocation>
        <location evidence="1">Membrane</location>
        <topology evidence="1">Multi-pass membrane protein</topology>
    </subcellularLocation>
</comment>
<dbReference type="EMBL" id="LCUC01000045">
    <property type="protein sequence ID" value="KKY38842.1"/>
    <property type="molecule type" value="Genomic_DNA"/>
</dbReference>
<dbReference type="Pfam" id="PF07690">
    <property type="entry name" value="MFS_1"/>
    <property type="match status" value="2"/>
</dbReference>
<feature type="compositionally biased region" description="Polar residues" evidence="2">
    <location>
        <begin position="172"/>
        <end position="183"/>
    </location>
</feature>
<feature type="region of interest" description="Disordered" evidence="2">
    <location>
        <begin position="142"/>
        <end position="207"/>
    </location>
</feature>
<feature type="transmembrane region" description="Helical" evidence="3">
    <location>
        <begin position="558"/>
        <end position="580"/>
    </location>
</feature>
<feature type="transmembrane region" description="Helical" evidence="3">
    <location>
        <begin position="405"/>
        <end position="423"/>
    </location>
</feature>
<dbReference type="OrthoDB" id="18110at2759"/>
<reference evidence="4 5" key="2">
    <citation type="submission" date="2015-05" db="EMBL/GenBank/DDBJ databases">
        <authorList>
            <person name="Morales-Cruz A."/>
            <person name="Amrine K.C."/>
            <person name="Cantu D."/>
        </authorList>
    </citation>
    <scope>NUCLEOTIDE SEQUENCE [LARGE SCALE GENOMIC DNA]</scope>
    <source>
        <strain evidence="4">DA912</strain>
    </source>
</reference>
<dbReference type="PANTHER" id="PTHR23524">
    <property type="entry name" value="TRANSPORTER, PUTATIVE (AFU_ORTHOLOGUE AFUA_8G04850)-RELATED"/>
    <property type="match status" value="1"/>
</dbReference>
<keyword evidence="5" id="KW-1185">Reference proteome</keyword>
<feature type="transmembrane region" description="Helical" evidence="3">
    <location>
        <begin position="216"/>
        <end position="236"/>
    </location>
</feature>
<evidence type="ECO:0000313" key="4">
    <source>
        <dbReference type="EMBL" id="KKY38842.1"/>
    </source>
</evidence>
<keyword evidence="3" id="KW-1133">Transmembrane helix</keyword>
<evidence type="ECO:0000256" key="3">
    <source>
        <dbReference type="SAM" id="Phobius"/>
    </source>
</evidence>
<feature type="transmembrane region" description="Helical" evidence="3">
    <location>
        <begin position="121"/>
        <end position="141"/>
    </location>
</feature>
<sequence length="590" mass="62506">MARNILIRHLPIAQSTTTFQAISYLLGVALFSISFLVFLNSSISFVLTDLLHIDHGVGDIVGTLGFVDEIVALIACPAWGLISDRLGVRFVAMVGYAIIGLALFLFVQASNVYPQLLLARIFFALGATATATMVTATLPCLTDDSDSSQEDENENETESGQPFLRPTHNNRDSVTLSVESDLTITPERYTRPGSNGDASHDPQCTVDPAQGKPSILAGYVGLFTGLGALVSLLAFLPLPAQFSKIEGVEMGEAVQYAYYVVGAIAILVASFVYIGLRKLKGEEGKGFRTLFGMKKRQLPDGSEPPRRTFLPYRQLLRDAVVLGFTDSQIGLGYLGGFVARASTVAISAFVPLFVNSFYKDLPGGDTPEFQRKAYILASILTGVAQLFALVFAPVFGYVSSRSRRINYPIAVATVFGVIGYAVFPNLSTPEVSNVEGRGGSGGIFVIVALIGISQIGAIVCSLGSLGKGVLAADPHKTGTLPLPVGEASIVQTAGSAEAGEGAPLLGNSNGDGNKSQPQCTRVLLKGTIAGVYSWCGGAAILVLTKLGGYLFDVSSRGAPFYMMAFFNLVLLVATLGVDVVRLAKQKRSKN</sequence>
<dbReference type="GO" id="GO:0022857">
    <property type="term" value="F:transmembrane transporter activity"/>
    <property type="evidence" value="ECO:0007669"/>
    <property type="project" value="InterPro"/>
</dbReference>
<dbReference type="Proteomes" id="UP000034680">
    <property type="component" value="Unassembled WGS sequence"/>
</dbReference>
<feature type="transmembrane region" description="Helical" evidence="3">
    <location>
        <begin position="522"/>
        <end position="546"/>
    </location>
</feature>
<evidence type="ECO:0000256" key="1">
    <source>
        <dbReference type="ARBA" id="ARBA00004141"/>
    </source>
</evidence>
<dbReference type="AlphaFoldDB" id="A0A0G2FXG4"/>
<feature type="transmembrane region" description="Helical" evidence="3">
    <location>
        <begin position="443"/>
        <end position="466"/>
    </location>
</feature>
<dbReference type="InterPro" id="IPR036259">
    <property type="entry name" value="MFS_trans_sf"/>
</dbReference>
<feature type="transmembrane region" description="Helical" evidence="3">
    <location>
        <begin position="60"/>
        <end position="81"/>
    </location>
</feature>
<feature type="transmembrane region" description="Helical" evidence="3">
    <location>
        <begin position="21"/>
        <end position="40"/>
    </location>
</feature>
<dbReference type="SUPFAM" id="SSF103473">
    <property type="entry name" value="MFS general substrate transporter"/>
    <property type="match status" value="2"/>
</dbReference>
<keyword evidence="3" id="KW-0472">Membrane</keyword>
<accession>A0A0G2FXG4</accession>
<dbReference type="GO" id="GO:0016020">
    <property type="term" value="C:membrane"/>
    <property type="evidence" value="ECO:0007669"/>
    <property type="project" value="UniProtKB-SubCell"/>
</dbReference>
<reference evidence="4 5" key="1">
    <citation type="submission" date="2015-05" db="EMBL/GenBank/DDBJ databases">
        <title>Distinctive expansion of gene families associated with plant cell wall degradation and secondary metabolism in the genomes of grapevine trunk pathogens.</title>
        <authorList>
            <person name="Lawrence D.P."/>
            <person name="Travadon R."/>
            <person name="Rolshausen P.E."/>
            <person name="Baumgartner K."/>
        </authorList>
    </citation>
    <scope>NUCLEOTIDE SEQUENCE [LARGE SCALE GENOMIC DNA]</scope>
    <source>
        <strain evidence="4">DA912</strain>
    </source>
</reference>
<evidence type="ECO:0000313" key="5">
    <source>
        <dbReference type="Proteomes" id="UP000034680"/>
    </source>
</evidence>
<name>A0A0G2FXG4_9PEZI</name>
<feature type="transmembrane region" description="Helical" evidence="3">
    <location>
        <begin position="88"/>
        <end position="109"/>
    </location>
</feature>
<dbReference type="Gene3D" id="1.20.1250.20">
    <property type="entry name" value="MFS general substrate transporter like domains"/>
    <property type="match status" value="1"/>
</dbReference>
<comment type="caution">
    <text evidence="4">The sequence shown here is derived from an EMBL/GenBank/DDBJ whole genome shotgun (WGS) entry which is preliminary data.</text>
</comment>
<keyword evidence="3" id="KW-0812">Transmembrane</keyword>
<feature type="transmembrane region" description="Helical" evidence="3">
    <location>
        <begin position="256"/>
        <end position="276"/>
    </location>
</feature>
<proteinExistence type="predicted"/>
<feature type="transmembrane region" description="Helical" evidence="3">
    <location>
        <begin position="331"/>
        <end position="354"/>
    </location>
</feature>